<evidence type="ECO:0000256" key="1">
    <source>
        <dbReference type="SAM" id="MobiDB-lite"/>
    </source>
</evidence>
<name>A0AA38IMW1_9CUCU</name>
<comment type="caution">
    <text evidence="2">The sequence shown here is derived from an EMBL/GenBank/DDBJ whole genome shotgun (WGS) entry which is preliminary data.</text>
</comment>
<protein>
    <submittedName>
        <fullName evidence="2">Uncharacterized protein</fullName>
    </submittedName>
</protein>
<accession>A0AA38IMW1</accession>
<dbReference type="EMBL" id="JALNTZ010000004">
    <property type="protein sequence ID" value="KAJ3656862.1"/>
    <property type="molecule type" value="Genomic_DNA"/>
</dbReference>
<feature type="region of interest" description="Disordered" evidence="1">
    <location>
        <begin position="1"/>
        <end position="23"/>
    </location>
</feature>
<evidence type="ECO:0000313" key="2">
    <source>
        <dbReference type="EMBL" id="KAJ3656862.1"/>
    </source>
</evidence>
<evidence type="ECO:0000313" key="3">
    <source>
        <dbReference type="Proteomes" id="UP001168821"/>
    </source>
</evidence>
<dbReference type="Proteomes" id="UP001168821">
    <property type="component" value="Unassembled WGS sequence"/>
</dbReference>
<sequence>MYRCQRNRYSRMSPTKDIDNGPCHSQDQTSAIVTVYTENTVSTNKLVLFFSVRYRDANKRDVLIRAIRACRQCANAITRYMEVGGLSRRCRFRTASDHVGRVCAYGEWQRWRADGERRRGCGGFGGREKFGN</sequence>
<organism evidence="2 3">
    <name type="scientific">Zophobas morio</name>
    <dbReference type="NCBI Taxonomy" id="2755281"/>
    <lineage>
        <taxon>Eukaryota</taxon>
        <taxon>Metazoa</taxon>
        <taxon>Ecdysozoa</taxon>
        <taxon>Arthropoda</taxon>
        <taxon>Hexapoda</taxon>
        <taxon>Insecta</taxon>
        <taxon>Pterygota</taxon>
        <taxon>Neoptera</taxon>
        <taxon>Endopterygota</taxon>
        <taxon>Coleoptera</taxon>
        <taxon>Polyphaga</taxon>
        <taxon>Cucujiformia</taxon>
        <taxon>Tenebrionidae</taxon>
        <taxon>Zophobas</taxon>
    </lineage>
</organism>
<dbReference type="AlphaFoldDB" id="A0AA38IMW1"/>
<reference evidence="2" key="1">
    <citation type="journal article" date="2023" name="G3 (Bethesda)">
        <title>Whole genome assemblies of Zophobas morio and Tenebrio molitor.</title>
        <authorList>
            <person name="Kaur S."/>
            <person name="Stinson S.A."/>
            <person name="diCenzo G.C."/>
        </authorList>
    </citation>
    <scope>NUCLEOTIDE SEQUENCE</scope>
    <source>
        <strain evidence="2">QUZm001</strain>
    </source>
</reference>
<proteinExistence type="predicted"/>
<keyword evidence="3" id="KW-1185">Reference proteome</keyword>
<gene>
    <name evidence="2" type="ORF">Zmor_015907</name>
</gene>